<dbReference type="Proteomes" id="UP000826195">
    <property type="component" value="Unassembled WGS sequence"/>
</dbReference>
<dbReference type="GO" id="GO:0051959">
    <property type="term" value="F:dynein light intermediate chain binding"/>
    <property type="evidence" value="ECO:0007669"/>
    <property type="project" value="InterPro"/>
</dbReference>
<dbReference type="EMBL" id="JAHXZJ010002609">
    <property type="protein sequence ID" value="KAH0540928.1"/>
    <property type="molecule type" value="Genomic_DNA"/>
</dbReference>
<dbReference type="InterPro" id="IPR026983">
    <property type="entry name" value="DHC"/>
</dbReference>
<evidence type="ECO:0000313" key="1">
    <source>
        <dbReference type="EMBL" id="KAH0540928.1"/>
    </source>
</evidence>
<organism evidence="1 2">
    <name type="scientific">Cotesia glomerata</name>
    <name type="common">Lepidopteran parasitic wasp</name>
    <name type="synonym">Apanteles glomeratus</name>
    <dbReference type="NCBI Taxonomy" id="32391"/>
    <lineage>
        <taxon>Eukaryota</taxon>
        <taxon>Metazoa</taxon>
        <taxon>Ecdysozoa</taxon>
        <taxon>Arthropoda</taxon>
        <taxon>Hexapoda</taxon>
        <taxon>Insecta</taxon>
        <taxon>Pterygota</taxon>
        <taxon>Neoptera</taxon>
        <taxon>Endopterygota</taxon>
        <taxon>Hymenoptera</taxon>
        <taxon>Apocrita</taxon>
        <taxon>Ichneumonoidea</taxon>
        <taxon>Braconidae</taxon>
        <taxon>Microgastrinae</taxon>
        <taxon>Cotesia</taxon>
    </lineage>
</organism>
<proteinExistence type="predicted"/>
<name>A0AAV7I1M1_COTGL</name>
<reference evidence="1 2" key="1">
    <citation type="journal article" date="2021" name="J. Hered.">
        <title>A chromosome-level genome assembly of the parasitoid wasp, Cotesia glomerata (Hymenoptera: Braconidae).</title>
        <authorList>
            <person name="Pinto B.J."/>
            <person name="Weis J.J."/>
            <person name="Gamble T."/>
            <person name="Ode P.J."/>
            <person name="Paul R."/>
            <person name="Zaspel J.M."/>
        </authorList>
    </citation>
    <scope>NUCLEOTIDE SEQUENCE [LARGE SCALE GENOMIC DNA]</scope>
    <source>
        <strain evidence="1">CgM1</strain>
    </source>
</reference>
<comment type="caution">
    <text evidence="1">The sequence shown here is derived from an EMBL/GenBank/DDBJ whole genome shotgun (WGS) entry which is preliminary data.</text>
</comment>
<evidence type="ECO:0000313" key="2">
    <source>
        <dbReference type="Proteomes" id="UP000826195"/>
    </source>
</evidence>
<evidence type="ECO:0008006" key="3">
    <source>
        <dbReference type="Google" id="ProtNLM"/>
    </source>
</evidence>
<gene>
    <name evidence="1" type="ORF">KQX54_020561</name>
</gene>
<dbReference type="GO" id="GO:0045505">
    <property type="term" value="F:dynein intermediate chain binding"/>
    <property type="evidence" value="ECO:0007669"/>
    <property type="project" value="InterPro"/>
</dbReference>
<dbReference type="GO" id="GO:0005858">
    <property type="term" value="C:axonemal dynein complex"/>
    <property type="evidence" value="ECO:0007669"/>
    <property type="project" value="TreeGrafter"/>
</dbReference>
<dbReference type="GO" id="GO:0007018">
    <property type="term" value="P:microtubule-based movement"/>
    <property type="evidence" value="ECO:0007669"/>
    <property type="project" value="InterPro"/>
</dbReference>
<protein>
    <recommendedName>
        <fullName evidence="3">Vitellogenin</fullName>
    </recommendedName>
</protein>
<dbReference type="AlphaFoldDB" id="A0AAV7I1M1"/>
<dbReference type="PANTHER" id="PTHR46532:SF11">
    <property type="entry name" value="DYNEIN AXONEMAL HEAVY CHAIN 12"/>
    <property type="match status" value="1"/>
</dbReference>
<accession>A0AAV7I1M1</accession>
<dbReference type="PANTHER" id="PTHR46532">
    <property type="entry name" value="MALE FERTILITY FACTOR KL5"/>
    <property type="match status" value="1"/>
</dbReference>
<sequence>MCPLAPCVPQPSPLWQIQMEEKEDKNDDPRVEFIYQYLARSSKIKPDKWAKMLATEDLKNIIMNFFGTPEEYILTINVSSSGGIVPALGIQSNVKNKLSYFVKRHPVIITETNYRELLIPGDMSPKPIDELSILVQEVYVPILTNPENSNNWPEIVIEDVKKHVYDFQSSICQLKGKMTGHTLLSMPMGNEELFKMERLTNNEEIDLMLKSNIEEIVIRWLKQVNDVLEEAHERLSNNDNQLFPSAGK</sequence>
<keyword evidence="2" id="KW-1185">Reference proteome</keyword>